<dbReference type="PANTHER" id="PTHR43272:SF33">
    <property type="entry name" value="AMP-BINDING DOMAIN-CONTAINING PROTEIN-RELATED"/>
    <property type="match status" value="1"/>
</dbReference>
<dbReference type="EC" id="6.2.1.3" evidence="7"/>
<dbReference type="AlphaFoldDB" id="A0A5P1FP13"/>
<dbReference type="InterPro" id="IPR020845">
    <property type="entry name" value="AMP-binding_CS"/>
</dbReference>
<dbReference type="InterPro" id="IPR000873">
    <property type="entry name" value="AMP-dep_synth/lig_dom"/>
</dbReference>
<dbReference type="GO" id="GO:0106290">
    <property type="term" value="F:trans-cinnamate-CoA ligase activity"/>
    <property type="evidence" value="ECO:0007669"/>
    <property type="project" value="UniProtKB-ARBA"/>
</dbReference>
<keyword evidence="4 7" id="KW-0276">Fatty acid metabolism</keyword>
<evidence type="ECO:0000256" key="3">
    <source>
        <dbReference type="ARBA" id="ARBA00022741"/>
    </source>
</evidence>
<dbReference type="GO" id="GO:0005524">
    <property type="term" value="F:ATP binding"/>
    <property type="evidence" value="ECO:0007669"/>
    <property type="project" value="UniProtKB-KW"/>
</dbReference>
<dbReference type="SUPFAM" id="SSF56801">
    <property type="entry name" value="Acetyl-CoA synthetase-like"/>
    <property type="match status" value="1"/>
</dbReference>
<keyword evidence="3 7" id="KW-0547">Nucleotide-binding</keyword>
<sequence length="611" mass="67201">MDPAAQRRLKAISGHLRSSPVDDRESQLAAGATAGEFVHGQGYSVSLPEKLQNGKWNVYRSARAPLKLVARYPQQPDIATLHDNFEYAVDTFRDYKFLGTRVRPDGTVGEYKWMTYGETGTSRSAVGSGLIYHGIPKGASIGLYFINRPEWIVVDHACSAFSYVSVPLYDTLGPDAVSYIVNHAAVHVIFCVPQTLSTILSFLSQMPTVRMIVVVGGIEDNIPSVPSPDVKIITYSKLHDQGYNNLQPFSPPKPEDVATICYTSGTTGTPKGAVLTHANLIANAAGSSLGIKFYPSDTYISYLPLAHIYERVNQISLAHFGVAVGFYQGDNLKLVDDMTILRPTLFASVPRLYNRIYAGIMNAVKQSGGLREKLFNAAYNAKMQAISNGKAPSPMWDRLVFNKIKARLGGRVRFMSSGASPLSPDIMNFLRICFGGQVFEGYGMTETSCVISIMDDGDNLTGHVGSPNPSCEIKLVDVPEMNYTSDDQPYPRGEICVRGPIIFQGYYKDDVQTKEVIDDDGWLHTGDIGLWLPGGRLKIIDRKKNIFKLAQGEYIAPEKIENVYAKCKFVSQCFIYGDSFNSYLVAIVAVEHDVLKSWAESEGVKVASNPT</sequence>
<protein>
    <recommendedName>
        <fullName evidence="7">Long-chain-fatty-acid--CoA ligase</fullName>
        <ecNumber evidence="7">6.2.1.3</ecNumber>
    </recommendedName>
</protein>
<keyword evidence="7" id="KW-0443">Lipid metabolism</keyword>
<keyword evidence="10" id="KW-1185">Reference proteome</keyword>
<reference evidence="10" key="1">
    <citation type="journal article" date="2017" name="Nat. Commun.">
        <title>The asparagus genome sheds light on the origin and evolution of a young Y chromosome.</title>
        <authorList>
            <person name="Harkess A."/>
            <person name="Zhou J."/>
            <person name="Xu C."/>
            <person name="Bowers J.E."/>
            <person name="Van der Hulst R."/>
            <person name="Ayyampalayam S."/>
            <person name="Mercati F."/>
            <person name="Riccardi P."/>
            <person name="McKain M.R."/>
            <person name="Kakrana A."/>
            <person name="Tang H."/>
            <person name="Ray J."/>
            <person name="Groenendijk J."/>
            <person name="Arikit S."/>
            <person name="Mathioni S.M."/>
            <person name="Nakano M."/>
            <person name="Shan H."/>
            <person name="Telgmann-Rauber A."/>
            <person name="Kanno A."/>
            <person name="Yue Z."/>
            <person name="Chen H."/>
            <person name="Li W."/>
            <person name="Chen Y."/>
            <person name="Xu X."/>
            <person name="Zhang Y."/>
            <person name="Luo S."/>
            <person name="Chen H."/>
            <person name="Gao J."/>
            <person name="Mao Z."/>
            <person name="Pires J.C."/>
            <person name="Luo M."/>
            <person name="Kudrna D."/>
            <person name="Wing R.A."/>
            <person name="Meyers B.C."/>
            <person name="Yi K."/>
            <person name="Kong H."/>
            <person name="Lavrijsen P."/>
            <person name="Sunseri F."/>
            <person name="Falavigna A."/>
            <person name="Ye Y."/>
            <person name="Leebens-Mack J.H."/>
            <person name="Chen G."/>
        </authorList>
    </citation>
    <scope>NUCLEOTIDE SEQUENCE [LARGE SCALE GENOMIC DNA]</scope>
    <source>
        <strain evidence="10">cv. DH0086</strain>
    </source>
</reference>
<dbReference type="EMBL" id="CM007382">
    <property type="protein sequence ID" value="ONK78380.1"/>
    <property type="molecule type" value="Genomic_DNA"/>
</dbReference>
<evidence type="ECO:0000256" key="2">
    <source>
        <dbReference type="ARBA" id="ARBA00022598"/>
    </source>
</evidence>
<evidence type="ECO:0000313" key="9">
    <source>
        <dbReference type="EMBL" id="ONK78380.1"/>
    </source>
</evidence>
<dbReference type="Proteomes" id="UP000243459">
    <property type="component" value="Chromosome 2"/>
</dbReference>
<dbReference type="Pfam" id="PF00501">
    <property type="entry name" value="AMP-binding"/>
    <property type="match status" value="1"/>
</dbReference>
<feature type="domain" description="AMP-dependent synthetase/ligase" evidence="8">
    <location>
        <begin position="108"/>
        <end position="507"/>
    </location>
</feature>
<evidence type="ECO:0000256" key="1">
    <source>
        <dbReference type="ARBA" id="ARBA00006432"/>
    </source>
</evidence>
<comment type="function">
    <text evidence="7">Catalyzes the conversion of long-chain fatty acids to their active form acyl-CoAs for both synthesis of cellular lipids, and degradation via beta-oxidation.</text>
</comment>
<dbReference type="OMA" id="CANPKIN"/>
<dbReference type="GO" id="GO:0009698">
    <property type="term" value="P:phenylpropanoid metabolic process"/>
    <property type="evidence" value="ECO:0007669"/>
    <property type="project" value="UniProtKB-ARBA"/>
</dbReference>
<evidence type="ECO:0000313" key="10">
    <source>
        <dbReference type="Proteomes" id="UP000243459"/>
    </source>
</evidence>
<organism evidence="9 10">
    <name type="scientific">Asparagus officinalis</name>
    <name type="common">Garden asparagus</name>
    <dbReference type="NCBI Taxonomy" id="4686"/>
    <lineage>
        <taxon>Eukaryota</taxon>
        <taxon>Viridiplantae</taxon>
        <taxon>Streptophyta</taxon>
        <taxon>Embryophyta</taxon>
        <taxon>Tracheophyta</taxon>
        <taxon>Spermatophyta</taxon>
        <taxon>Magnoliopsida</taxon>
        <taxon>Liliopsida</taxon>
        <taxon>Asparagales</taxon>
        <taxon>Asparagaceae</taxon>
        <taxon>Asparagoideae</taxon>
        <taxon>Asparagus</taxon>
    </lineage>
</organism>
<comment type="catalytic activity">
    <reaction evidence="7">
        <text>a long-chain fatty acid + ATP + CoA = a long-chain fatty acyl-CoA + AMP + diphosphate</text>
        <dbReference type="Rhea" id="RHEA:15421"/>
        <dbReference type="ChEBI" id="CHEBI:30616"/>
        <dbReference type="ChEBI" id="CHEBI:33019"/>
        <dbReference type="ChEBI" id="CHEBI:57287"/>
        <dbReference type="ChEBI" id="CHEBI:57560"/>
        <dbReference type="ChEBI" id="CHEBI:83139"/>
        <dbReference type="ChEBI" id="CHEBI:456215"/>
        <dbReference type="EC" id="6.2.1.3"/>
    </reaction>
</comment>
<dbReference type="GO" id="GO:0016020">
    <property type="term" value="C:membrane"/>
    <property type="evidence" value="ECO:0007669"/>
    <property type="project" value="TreeGrafter"/>
</dbReference>
<keyword evidence="5 7" id="KW-0067">ATP-binding</keyword>
<evidence type="ECO:0000256" key="5">
    <source>
        <dbReference type="ARBA" id="ARBA00022840"/>
    </source>
</evidence>
<dbReference type="CDD" id="cd05927">
    <property type="entry name" value="LC-FACS_euk"/>
    <property type="match status" value="1"/>
</dbReference>
<name>A0A5P1FP13_ASPOF</name>
<evidence type="ECO:0000256" key="6">
    <source>
        <dbReference type="ARBA" id="ARBA00034252"/>
    </source>
</evidence>
<gene>
    <name evidence="9" type="ORF">A4U43_C02F18180</name>
</gene>
<evidence type="ECO:0000256" key="7">
    <source>
        <dbReference type="RuleBase" id="RU369030"/>
    </source>
</evidence>
<dbReference type="PROSITE" id="PS00455">
    <property type="entry name" value="AMP_BINDING"/>
    <property type="match status" value="1"/>
</dbReference>
<dbReference type="Gramene" id="ONK78380">
    <property type="protein sequence ID" value="ONK78380"/>
    <property type="gene ID" value="A4U43_C02F18180"/>
</dbReference>
<dbReference type="GO" id="GO:0005783">
    <property type="term" value="C:endoplasmic reticulum"/>
    <property type="evidence" value="ECO:0007669"/>
    <property type="project" value="TreeGrafter"/>
</dbReference>
<accession>A0A5P1FP13</accession>
<comment type="catalytic activity">
    <reaction evidence="6">
        <text>(E)-4-coumarate + ATP + CoA = (E)-4-coumaroyl-CoA + AMP + diphosphate</text>
        <dbReference type="Rhea" id="RHEA:19641"/>
        <dbReference type="ChEBI" id="CHEBI:12876"/>
        <dbReference type="ChEBI" id="CHEBI:30616"/>
        <dbReference type="ChEBI" id="CHEBI:33019"/>
        <dbReference type="ChEBI" id="CHEBI:57287"/>
        <dbReference type="ChEBI" id="CHEBI:85008"/>
        <dbReference type="ChEBI" id="CHEBI:456215"/>
        <dbReference type="EC" id="6.2.1.12"/>
    </reaction>
    <physiologicalReaction direction="left-to-right" evidence="6">
        <dbReference type="Rhea" id="RHEA:19642"/>
    </physiologicalReaction>
</comment>
<comment type="similarity">
    <text evidence="1 7">Belongs to the ATP-dependent AMP-binding enzyme family.</text>
</comment>
<keyword evidence="2 7" id="KW-0436">Ligase</keyword>
<dbReference type="InterPro" id="IPR045311">
    <property type="entry name" value="LC-FACS_euk"/>
</dbReference>
<evidence type="ECO:0000259" key="8">
    <source>
        <dbReference type="Pfam" id="PF00501"/>
    </source>
</evidence>
<dbReference type="GO" id="GO:0016207">
    <property type="term" value="F:4-coumarate-CoA ligase activity"/>
    <property type="evidence" value="ECO:0007669"/>
    <property type="project" value="UniProtKB-EC"/>
</dbReference>
<proteinExistence type="inferred from homology"/>
<dbReference type="Gene3D" id="3.40.50.12780">
    <property type="entry name" value="N-terminal domain of ligase-like"/>
    <property type="match status" value="1"/>
</dbReference>
<dbReference type="OrthoDB" id="1700726at2759"/>
<dbReference type="InterPro" id="IPR042099">
    <property type="entry name" value="ANL_N_sf"/>
</dbReference>
<evidence type="ECO:0000256" key="4">
    <source>
        <dbReference type="ARBA" id="ARBA00022832"/>
    </source>
</evidence>
<dbReference type="GO" id="GO:0004467">
    <property type="term" value="F:long-chain fatty acid-CoA ligase activity"/>
    <property type="evidence" value="ECO:0007669"/>
    <property type="project" value="UniProtKB-EC"/>
</dbReference>
<dbReference type="PANTHER" id="PTHR43272">
    <property type="entry name" value="LONG-CHAIN-FATTY-ACID--COA LIGASE"/>
    <property type="match status" value="1"/>
</dbReference>